<organism evidence="1 2">
    <name type="scientific">Alloacidobacterium dinghuense</name>
    <dbReference type="NCBI Taxonomy" id="2763107"/>
    <lineage>
        <taxon>Bacteria</taxon>
        <taxon>Pseudomonadati</taxon>
        <taxon>Acidobacteriota</taxon>
        <taxon>Terriglobia</taxon>
        <taxon>Terriglobales</taxon>
        <taxon>Acidobacteriaceae</taxon>
        <taxon>Alloacidobacterium</taxon>
    </lineage>
</organism>
<protein>
    <submittedName>
        <fullName evidence="1">Uncharacterized protein</fullName>
    </submittedName>
</protein>
<gene>
    <name evidence="1" type="ORF">H7849_18025</name>
</gene>
<evidence type="ECO:0000313" key="1">
    <source>
        <dbReference type="EMBL" id="QNI30995.1"/>
    </source>
</evidence>
<reference evidence="1 2" key="1">
    <citation type="submission" date="2020-08" db="EMBL/GenBank/DDBJ databases">
        <title>Edaphobacter telluris sp. nov. and Acidobacterium dinghuensis sp. nov., two acidobacteria isolated from forest soil.</title>
        <authorList>
            <person name="Fu J."/>
            <person name="Qiu L."/>
        </authorList>
    </citation>
    <scope>NUCLEOTIDE SEQUENCE [LARGE SCALE GENOMIC DNA]</scope>
    <source>
        <strain evidence="1">4Y35</strain>
    </source>
</reference>
<dbReference type="Proteomes" id="UP000515312">
    <property type="component" value="Chromosome"/>
</dbReference>
<keyword evidence="2" id="KW-1185">Reference proteome</keyword>
<proteinExistence type="predicted"/>
<accession>A0A7G8BEM5</accession>
<name>A0A7G8BEM5_9BACT</name>
<sequence>MPVDPATLYLGKKAIDIALTRVEQSLREAKDDRRTEVERCASFLEACKGAIVGLEQEYDEIVEQTVNSTDDPTAIRELKKRIDDYLHIDKLRLQLIDATKGLEHYLEIFEQRATTVLQWPWKRPDKEKAVDLFRENLEQLDGYLDKLNRSDLPFRPSGTGVGLTAMFAILEEIERIDGPAPRRPRRSFPTSLVRELGKKYRSERDKEPLIEIVRRIRATIEEMRKAFL</sequence>
<dbReference type="AlphaFoldDB" id="A0A7G8BEM5"/>
<evidence type="ECO:0000313" key="2">
    <source>
        <dbReference type="Proteomes" id="UP000515312"/>
    </source>
</evidence>
<dbReference type="EMBL" id="CP060394">
    <property type="protein sequence ID" value="QNI30995.1"/>
    <property type="molecule type" value="Genomic_DNA"/>
</dbReference>
<dbReference type="RefSeq" id="WP_186741279.1">
    <property type="nucleotide sequence ID" value="NZ_CP060394.1"/>
</dbReference>
<dbReference type="KEGG" id="adin:H7849_18025"/>